<proteinExistence type="predicted"/>
<dbReference type="PROSITE" id="PS50850">
    <property type="entry name" value="MFS"/>
    <property type="match status" value="1"/>
</dbReference>
<reference evidence="5 6" key="1">
    <citation type="submission" date="2014-11" db="EMBL/GenBank/DDBJ databases">
        <authorList>
            <person name="Zhu J."/>
            <person name="Qi W."/>
            <person name="Song R."/>
        </authorList>
    </citation>
    <scope>NUCLEOTIDE SEQUENCE [LARGE SCALE GENOMIC DNA]</scope>
</reference>
<dbReference type="SUPFAM" id="SSF103473">
    <property type="entry name" value="MFS general substrate transporter"/>
    <property type="match status" value="1"/>
</dbReference>
<feature type="transmembrane region" description="Helical" evidence="3">
    <location>
        <begin position="48"/>
        <end position="74"/>
    </location>
</feature>
<sequence>MGAKEVLLDGTEAGASGMLEPAGPTEASSAKESVRGSQEFRPGPAHGLGAIVALTCFNFPYGMIYATIGVYILPYEALRLWPSHESLMVGLSVALIGLTQLTCPVIGVISDNHGKRKPFMFAGGIVSVSSLLFMSLASLLMARGLWLILLVVVSCGLNVIYSAQTGLIADQLKDQSSRGTVSGVVAVHLLLGSTLGFLFVAYTTNFDFQIMYFTYCVVIFVSVMLVCYMAVEDCSNEWLRGSKLALRDLLRSFTVDRSNNPDFFWVLVARTIYYVGTSGEVFLLYYLRDMVGTSDEATQKFQISIIALLGQSAAAVVACPAGYLSERSGRKILVYLACSLMCFTWAMLIIMPYIWTEDASYESYVLCIYFCAVIYGIGNGAYLSVELALALDCLPDGRTAAKDLGIWSASAFIGSAIGPLIQAFSLELVGRRGIAIDHMDQPESYHYAGYLSTCSNQILHTSLIEPAFRFTVDP</sequence>
<feature type="transmembrane region" description="Helical" evidence="3">
    <location>
        <begin position="361"/>
        <end position="383"/>
    </location>
</feature>
<feature type="transmembrane region" description="Helical" evidence="3">
    <location>
        <begin position="263"/>
        <end position="285"/>
    </location>
</feature>
<dbReference type="AlphaFoldDB" id="A0A0G4GU19"/>
<dbReference type="VEuPathDB" id="CryptoDB:Vbra_1619"/>
<feature type="transmembrane region" description="Helical" evidence="3">
    <location>
        <begin position="86"/>
        <end position="107"/>
    </location>
</feature>
<dbReference type="EMBL" id="CDMY01000815">
    <property type="protein sequence ID" value="CEM34272.1"/>
    <property type="molecule type" value="Genomic_DNA"/>
</dbReference>
<name>A0A0G4GU19_VITBC</name>
<dbReference type="Gene3D" id="1.20.1250.20">
    <property type="entry name" value="MFS general substrate transporter like domains"/>
    <property type="match status" value="2"/>
</dbReference>
<keyword evidence="6" id="KW-1185">Reference proteome</keyword>
<evidence type="ECO:0000313" key="6">
    <source>
        <dbReference type="Proteomes" id="UP000041254"/>
    </source>
</evidence>
<feature type="transmembrane region" description="Helical" evidence="3">
    <location>
        <begin position="332"/>
        <end position="355"/>
    </location>
</feature>
<evidence type="ECO:0000256" key="2">
    <source>
        <dbReference type="SAM" id="MobiDB-lite"/>
    </source>
</evidence>
<dbReference type="InterPro" id="IPR036259">
    <property type="entry name" value="MFS_trans_sf"/>
</dbReference>
<evidence type="ECO:0000259" key="4">
    <source>
        <dbReference type="PROSITE" id="PS50850"/>
    </source>
</evidence>
<feature type="transmembrane region" description="Helical" evidence="3">
    <location>
        <begin position="404"/>
        <end position="424"/>
    </location>
</feature>
<keyword evidence="3" id="KW-1133">Transmembrane helix</keyword>
<comment type="subcellular location">
    <subcellularLocation>
        <location evidence="1">Membrane</location>
        <topology evidence="1">Multi-pass membrane protein</topology>
    </subcellularLocation>
</comment>
<keyword evidence="3" id="KW-0812">Transmembrane</keyword>
<evidence type="ECO:0000256" key="1">
    <source>
        <dbReference type="ARBA" id="ARBA00004141"/>
    </source>
</evidence>
<protein>
    <recommendedName>
        <fullName evidence="4">Major facilitator superfamily (MFS) profile domain-containing protein</fullName>
    </recommendedName>
</protein>
<dbReference type="InParanoid" id="A0A0G4GU19"/>
<dbReference type="OrthoDB" id="447148at2759"/>
<dbReference type="PANTHER" id="PTHR23528">
    <property type="match status" value="1"/>
</dbReference>
<feature type="transmembrane region" description="Helical" evidence="3">
    <location>
        <begin position="305"/>
        <end position="325"/>
    </location>
</feature>
<accession>A0A0G4GU19</accession>
<organism evidence="5 6">
    <name type="scientific">Vitrella brassicaformis (strain CCMP3155)</name>
    <dbReference type="NCBI Taxonomy" id="1169540"/>
    <lineage>
        <taxon>Eukaryota</taxon>
        <taxon>Sar</taxon>
        <taxon>Alveolata</taxon>
        <taxon>Colpodellida</taxon>
        <taxon>Vitrellaceae</taxon>
        <taxon>Vitrella</taxon>
    </lineage>
</organism>
<dbReference type="OMA" id="LAMPMIW"/>
<feature type="transmembrane region" description="Helical" evidence="3">
    <location>
        <begin position="146"/>
        <end position="169"/>
    </location>
</feature>
<evidence type="ECO:0000256" key="3">
    <source>
        <dbReference type="SAM" id="Phobius"/>
    </source>
</evidence>
<feature type="transmembrane region" description="Helical" evidence="3">
    <location>
        <begin position="119"/>
        <end position="140"/>
    </location>
</feature>
<keyword evidence="3" id="KW-0472">Membrane</keyword>
<feature type="transmembrane region" description="Helical" evidence="3">
    <location>
        <begin position="210"/>
        <end position="231"/>
    </location>
</feature>
<evidence type="ECO:0000313" key="5">
    <source>
        <dbReference type="EMBL" id="CEM34272.1"/>
    </source>
</evidence>
<dbReference type="Proteomes" id="UP000041254">
    <property type="component" value="Unassembled WGS sequence"/>
</dbReference>
<dbReference type="GO" id="GO:0022857">
    <property type="term" value="F:transmembrane transporter activity"/>
    <property type="evidence" value="ECO:0007669"/>
    <property type="project" value="InterPro"/>
</dbReference>
<dbReference type="GO" id="GO:0016020">
    <property type="term" value="C:membrane"/>
    <property type="evidence" value="ECO:0007669"/>
    <property type="project" value="UniProtKB-SubCell"/>
</dbReference>
<dbReference type="PANTHER" id="PTHR23528:SF1">
    <property type="entry name" value="MAJOR FACILITATOR SUPERFAMILY (MFS) PROFILE DOMAIN-CONTAINING PROTEIN"/>
    <property type="match status" value="1"/>
</dbReference>
<gene>
    <name evidence="5" type="ORF">Vbra_1619</name>
</gene>
<feature type="transmembrane region" description="Helical" evidence="3">
    <location>
        <begin position="181"/>
        <end position="204"/>
    </location>
</feature>
<dbReference type="InterPro" id="IPR011701">
    <property type="entry name" value="MFS"/>
</dbReference>
<feature type="region of interest" description="Disordered" evidence="2">
    <location>
        <begin position="8"/>
        <end position="40"/>
    </location>
</feature>
<dbReference type="PhylomeDB" id="A0A0G4GU19"/>
<dbReference type="Pfam" id="PF07690">
    <property type="entry name" value="MFS_1"/>
    <property type="match status" value="1"/>
</dbReference>
<feature type="domain" description="Major facilitator superfamily (MFS) profile" evidence="4">
    <location>
        <begin position="50"/>
        <end position="474"/>
    </location>
</feature>
<dbReference type="InterPro" id="IPR020846">
    <property type="entry name" value="MFS_dom"/>
</dbReference>